<feature type="region of interest" description="Disordered" evidence="3">
    <location>
        <begin position="336"/>
        <end position="426"/>
    </location>
</feature>
<evidence type="ECO:0000256" key="1">
    <source>
        <dbReference type="ARBA" id="ARBA00022664"/>
    </source>
</evidence>
<feature type="compositionally biased region" description="Low complexity" evidence="3">
    <location>
        <begin position="209"/>
        <end position="220"/>
    </location>
</feature>
<feature type="compositionally biased region" description="Basic and acidic residues" evidence="3">
    <location>
        <begin position="176"/>
        <end position="185"/>
    </location>
</feature>
<organism evidence="5 6">
    <name type="scientific">Hibiscus syriacus</name>
    <name type="common">Rose of Sharon</name>
    <dbReference type="NCBI Taxonomy" id="106335"/>
    <lineage>
        <taxon>Eukaryota</taxon>
        <taxon>Viridiplantae</taxon>
        <taxon>Streptophyta</taxon>
        <taxon>Embryophyta</taxon>
        <taxon>Tracheophyta</taxon>
        <taxon>Spermatophyta</taxon>
        <taxon>Magnoliopsida</taxon>
        <taxon>eudicotyledons</taxon>
        <taxon>Gunneridae</taxon>
        <taxon>Pentapetalae</taxon>
        <taxon>rosids</taxon>
        <taxon>malvids</taxon>
        <taxon>Malvales</taxon>
        <taxon>Malvaceae</taxon>
        <taxon>Malvoideae</taxon>
        <taxon>Hibiscus</taxon>
    </lineage>
</organism>
<feature type="compositionally biased region" description="Polar residues" evidence="3">
    <location>
        <begin position="348"/>
        <end position="358"/>
    </location>
</feature>
<feature type="compositionally biased region" description="Polar residues" evidence="3">
    <location>
        <begin position="199"/>
        <end position="208"/>
    </location>
</feature>
<evidence type="ECO:0000313" key="5">
    <source>
        <dbReference type="EMBL" id="KAE8661532.1"/>
    </source>
</evidence>
<dbReference type="EMBL" id="VEPZ02001720">
    <property type="protein sequence ID" value="KAE8661532.1"/>
    <property type="molecule type" value="Genomic_DNA"/>
</dbReference>
<sequence length="438" mass="48644">MALHPLRLRRTLTTLTTLHRTLSVSNLSVPSVTAPIPNSISDLAPPPSFGIFLSRWFRSSGGPLSSPRQYKLYKEGDEITEDTVLFEGCDYKHWLIVVDFPKDNKPPPEEMVRSYEKICAQGLGISVDEAKKRIYACSTSTYEGFQVLMSEEESEKFNDVLGVVFVLPDSYIDPVNKEYGGDKYENGVITKRRPPPTQYGRNQGGRSRQNYQTQQNYGQQPPMNNRDYPPRGGDPPYQGGYNQGGQGNYNSGRQQPPMNNRDYAPRGGDPLYQGSYNQGGQGNYNSGRQQPPMNNRDYALRGGDPSYQGSYNQGGQGNYNSGRQRDFFQGEQRNYMPPEQRDFRGDSRNSVPSQSGSYEQGPNPGYGQGPNPSYGQNFERGANPANEQSFRQGSNPEPGPFGQSSGEGQTYPGHGDGQGFSHGGQQVRHFLLGLKFSG</sequence>
<keyword evidence="6" id="KW-1185">Reference proteome</keyword>
<accession>A0A6A2WMM0</accession>
<dbReference type="InterPro" id="IPR039206">
    <property type="entry name" value="MORF/ORRM1/DAG-like"/>
</dbReference>
<evidence type="ECO:0000313" key="6">
    <source>
        <dbReference type="Proteomes" id="UP000436088"/>
    </source>
</evidence>
<dbReference type="AlphaFoldDB" id="A0A6A2WMM0"/>
<name>A0A6A2WMM0_HIBSY</name>
<feature type="compositionally biased region" description="Polar residues" evidence="3">
    <location>
        <begin position="385"/>
        <end position="395"/>
    </location>
</feature>
<feature type="compositionally biased region" description="Low complexity" evidence="3">
    <location>
        <begin position="360"/>
        <end position="376"/>
    </location>
</feature>
<evidence type="ECO:0000259" key="4">
    <source>
        <dbReference type="Pfam" id="PF21864"/>
    </source>
</evidence>
<dbReference type="InterPro" id="IPR054059">
    <property type="entry name" value="MORF/ORRM1/DAG-like_MORF"/>
</dbReference>
<reference evidence="5" key="1">
    <citation type="submission" date="2019-09" db="EMBL/GenBank/DDBJ databases">
        <title>Draft genome information of white flower Hibiscus syriacus.</title>
        <authorList>
            <person name="Kim Y.-M."/>
        </authorList>
    </citation>
    <scope>NUCLEOTIDE SEQUENCE [LARGE SCALE GENOMIC DNA]</scope>
    <source>
        <strain evidence="5">YM2019G1</strain>
    </source>
</reference>
<gene>
    <name evidence="5" type="ORF">F3Y22_tig00113725pilonHSYRG00862</name>
</gene>
<keyword evidence="1" id="KW-0507">mRNA processing</keyword>
<dbReference type="Proteomes" id="UP000436088">
    <property type="component" value="Unassembled WGS sequence"/>
</dbReference>
<feature type="region of interest" description="Disordered" evidence="3">
    <location>
        <begin position="176"/>
        <end position="324"/>
    </location>
</feature>
<protein>
    <submittedName>
        <fullName evidence="5">Multiple organellar RNA editing factor 3</fullName>
    </submittedName>
</protein>
<dbReference type="PANTHER" id="PTHR31346:SF5">
    <property type="entry name" value="MULTIPLE ORGANELLAR RNA EDITING FACTOR 1, MITOCHONDRIAL"/>
    <property type="match status" value="1"/>
</dbReference>
<dbReference type="PANTHER" id="PTHR31346">
    <property type="entry name" value="MULTIPLE ORGANELLAR RNA EDITING FACTOR 2, CHLOROPLASTIC-RELATED-RELATED"/>
    <property type="match status" value="1"/>
</dbReference>
<feature type="domain" description="MORF/ORRM1/DAG-like MORF" evidence="4">
    <location>
        <begin position="91"/>
        <end position="184"/>
    </location>
</feature>
<dbReference type="GO" id="GO:0080156">
    <property type="term" value="P:mitochondrial mRNA modification"/>
    <property type="evidence" value="ECO:0007669"/>
    <property type="project" value="TreeGrafter"/>
</dbReference>
<comment type="caution">
    <text evidence="5">The sequence shown here is derived from an EMBL/GenBank/DDBJ whole genome shotgun (WGS) entry which is preliminary data.</text>
</comment>
<proteinExistence type="predicted"/>
<dbReference type="Pfam" id="PF21864">
    <property type="entry name" value="MORF_dom"/>
    <property type="match status" value="1"/>
</dbReference>
<keyword evidence="2" id="KW-0809">Transit peptide</keyword>
<dbReference type="GO" id="GO:0005739">
    <property type="term" value="C:mitochondrion"/>
    <property type="evidence" value="ECO:0007669"/>
    <property type="project" value="TreeGrafter"/>
</dbReference>
<dbReference type="GO" id="GO:0006397">
    <property type="term" value="P:mRNA processing"/>
    <property type="evidence" value="ECO:0007669"/>
    <property type="project" value="UniProtKB-KW"/>
</dbReference>
<evidence type="ECO:0000256" key="3">
    <source>
        <dbReference type="SAM" id="MobiDB-lite"/>
    </source>
</evidence>
<evidence type="ECO:0000256" key="2">
    <source>
        <dbReference type="ARBA" id="ARBA00022946"/>
    </source>
</evidence>
<dbReference type="GO" id="GO:0016554">
    <property type="term" value="P:cytidine to uridine editing"/>
    <property type="evidence" value="ECO:0007669"/>
    <property type="project" value="InterPro"/>
</dbReference>